<gene>
    <name evidence="1" type="ORF">MENTE1834_LOCUS44959</name>
</gene>
<organism evidence="1 2">
    <name type="scientific">Meloidogyne enterolobii</name>
    <name type="common">Root-knot nematode worm</name>
    <name type="synonym">Meloidogyne mayaguensis</name>
    <dbReference type="NCBI Taxonomy" id="390850"/>
    <lineage>
        <taxon>Eukaryota</taxon>
        <taxon>Metazoa</taxon>
        <taxon>Ecdysozoa</taxon>
        <taxon>Nematoda</taxon>
        <taxon>Chromadorea</taxon>
        <taxon>Rhabditida</taxon>
        <taxon>Tylenchina</taxon>
        <taxon>Tylenchomorpha</taxon>
        <taxon>Tylenchoidea</taxon>
        <taxon>Meloidogynidae</taxon>
        <taxon>Meloidogyninae</taxon>
        <taxon>Meloidogyne</taxon>
    </lineage>
</organism>
<comment type="caution">
    <text evidence="1">The sequence shown here is derived from an EMBL/GenBank/DDBJ whole genome shotgun (WGS) entry which is preliminary data.</text>
</comment>
<dbReference type="EMBL" id="CAVMJV010000144">
    <property type="protein sequence ID" value="CAK5112698.1"/>
    <property type="molecule type" value="Genomic_DNA"/>
</dbReference>
<evidence type="ECO:0000313" key="2">
    <source>
        <dbReference type="Proteomes" id="UP001497535"/>
    </source>
</evidence>
<accession>A0ACB1AY48</accession>
<dbReference type="Proteomes" id="UP001497535">
    <property type="component" value="Unassembled WGS sequence"/>
</dbReference>
<evidence type="ECO:0000313" key="1">
    <source>
        <dbReference type="EMBL" id="CAK5112698.1"/>
    </source>
</evidence>
<name>A0ACB1AY48_MELEN</name>
<keyword evidence="2" id="KW-1185">Reference proteome</keyword>
<protein>
    <submittedName>
        <fullName evidence="1">Uncharacterized protein</fullName>
    </submittedName>
</protein>
<reference evidence="1" key="1">
    <citation type="submission" date="2023-11" db="EMBL/GenBank/DDBJ databases">
        <authorList>
            <person name="Poullet M."/>
        </authorList>
    </citation>
    <scope>NUCLEOTIDE SEQUENCE</scope>
    <source>
        <strain evidence="1">E1834</strain>
    </source>
</reference>
<proteinExistence type="predicted"/>
<sequence>MVLAIKTNMYTLCNNIRRLHEIPFTSDSKWMAVQVEQLNKPGEVETLVKGAIDRILDICIGYLENGKIKMQMTKEKYNQIIQTASGLVQSGLRVIGMARGSDMRSLYYAGLVGILDPPRPGCLQSIEIVQSGGVSVKIVTGYGLETAKSIGIRLGLHNQNIMWLSGPQIDDLKDSELEQLIQNVTIFYKASPRHKLRIVKALQNIGEVVAMTGDGINDAVACKKSDRGAFYSLPTEAKLDVFKCLNHQQLCEINQTNVYFYNFINNFEGELAREEFDEISIGYLKQYDHYSHIILNPEEENFDFPLNEQFEEKWKNGLEDPIPLYLPNVESNKNIVIHLTEDNGDITQIKLPSIVQNKNQLKIAFYYLNKLFNCSFKESNLKSGEIPTLIFNPELLQLLFKNSIYIETCHLYFTDDNTEYLLQFILKNYLACEDLHCYFKQNKDIMENYKNILCKILTNGGDNFEEIHLNFITKADHKNGALKNVVLFYDYIVEYIATSRDCSKMVANIGLSFVNSTNLELSGRAEKVEIKQIKGTKCTKYQIANIHNPEVRLLFYNREIGTGYLFKSKESMYVHAMIHYRIS</sequence>